<dbReference type="AlphaFoldDB" id="A0A8H4NBQ9"/>
<sequence length="393" mass="43796">MHDDESFARNDHQSTIAQEEVMLLDDLPGMAADATFSAEDDLLLPRTLTIFPRRIDSGTAFTDDQQSKGGAAPHELGQASPEHILELVDCALRLAICEKPLKLPSGIKITRDNVTRLATVAPALWRPHHLKAVSERAPFLPAIAHTLSHSLLVNARSAPLKRKTAELLGRYPPAVTRTGPLSPGDARQYRDPKLVYEAASIELWHLLQRNSFDSGANWRLKPLKTRPQDIGVRDPGESDEMLYENISHFHPGLNHFADADYSIDSPYSFQDREPEEMLWELNKEPDESEMDSTYTIPPTPSEKRMARKISRSSSTDQTMLLDWDNAVKFGHNHVSGNVLEAQGPPATSNPKVAVPFDDVDGEVSLFEVTGQIETIIPVDVYDRLPADPEMLFD</sequence>
<organism evidence="2 3">
    <name type="scientific">Botryosphaeria dothidea</name>
    <dbReference type="NCBI Taxonomy" id="55169"/>
    <lineage>
        <taxon>Eukaryota</taxon>
        <taxon>Fungi</taxon>
        <taxon>Dikarya</taxon>
        <taxon>Ascomycota</taxon>
        <taxon>Pezizomycotina</taxon>
        <taxon>Dothideomycetes</taxon>
        <taxon>Dothideomycetes incertae sedis</taxon>
        <taxon>Botryosphaeriales</taxon>
        <taxon>Botryosphaeriaceae</taxon>
        <taxon>Botryosphaeria</taxon>
    </lineage>
</organism>
<evidence type="ECO:0000313" key="2">
    <source>
        <dbReference type="EMBL" id="KAF4313166.1"/>
    </source>
</evidence>
<dbReference type="OrthoDB" id="4187154at2759"/>
<evidence type="ECO:0000313" key="3">
    <source>
        <dbReference type="Proteomes" id="UP000572817"/>
    </source>
</evidence>
<proteinExistence type="predicted"/>
<comment type="caution">
    <text evidence="2">The sequence shown here is derived from an EMBL/GenBank/DDBJ whole genome shotgun (WGS) entry which is preliminary data.</text>
</comment>
<evidence type="ECO:0000256" key="1">
    <source>
        <dbReference type="SAM" id="MobiDB-lite"/>
    </source>
</evidence>
<protein>
    <submittedName>
        <fullName evidence="2">Uncharacterized protein</fullName>
    </submittedName>
</protein>
<name>A0A8H4NBQ9_9PEZI</name>
<gene>
    <name evidence="2" type="ORF">GTA08_BOTSDO01088</name>
</gene>
<keyword evidence="3" id="KW-1185">Reference proteome</keyword>
<dbReference type="EMBL" id="WWBZ02000001">
    <property type="protein sequence ID" value="KAF4313166.1"/>
    <property type="molecule type" value="Genomic_DNA"/>
</dbReference>
<dbReference type="Proteomes" id="UP000572817">
    <property type="component" value="Unassembled WGS sequence"/>
</dbReference>
<reference evidence="2" key="1">
    <citation type="submission" date="2020-04" db="EMBL/GenBank/DDBJ databases">
        <title>Genome Assembly and Annotation of Botryosphaeria dothidea sdau 11-99, a Latent Pathogen of Apple Fruit Ring Rot in China.</title>
        <authorList>
            <person name="Yu C."/>
            <person name="Diao Y."/>
            <person name="Lu Q."/>
            <person name="Zhao J."/>
            <person name="Cui S."/>
            <person name="Peng C."/>
            <person name="He B."/>
            <person name="Liu H."/>
        </authorList>
    </citation>
    <scope>NUCLEOTIDE SEQUENCE [LARGE SCALE GENOMIC DNA]</scope>
    <source>
        <strain evidence="2">Sdau11-99</strain>
    </source>
</reference>
<accession>A0A8H4NBQ9</accession>
<feature type="region of interest" description="Disordered" evidence="1">
    <location>
        <begin position="285"/>
        <end position="314"/>
    </location>
</feature>